<dbReference type="STRING" id="1331196.A0A1B9IRL9"/>
<dbReference type="SUPFAM" id="SSF55144">
    <property type="entry name" value="LigT-like"/>
    <property type="match status" value="1"/>
</dbReference>
<proteinExistence type="predicted"/>
<name>A0A1B9IRL9_9TREE</name>
<dbReference type="InterPro" id="IPR009097">
    <property type="entry name" value="Cyclic_Pdiesterase"/>
</dbReference>
<dbReference type="PANTHER" id="PTHR28141:SF1">
    <property type="entry name" value="2',3'-CYCLIC-NUCLEOTIDE 3'-PHOSPHODIESTERASE"/>
    <property type="match status" value="1"/>
</dbReference>
<gene>
    <name evidence="1" type="ORF">L486_04219</name>
</gene>
<organism evidence="1 2">
    <name type="scientific">Kwoniella mangroviensis CBS 10435</name>
    <dbReference type="NCBI Taxonomy" id="1331196"/>
    <lineage>
        <taxon>Eukaryota</taxon>
        <taxon>Fungi</taxon>
        <taxon>Dikarya</taxon>
        <taxon>Basidiomycota</taxon>
        <taxon>Agaricomycotina</taxon>
        <taxon>Tremellomycetes</taxon>
        <taxon>Tremellales</taxon>
        <taxon>Cryptococcaceae</taxon>
        <taxon>Kwoniella</taxon>
    </lineage>
</organism>
<evidence type="ECO:0000313" key="2">
    <source>
        <dbReference type="Proteomes" id="UP000092583"/>
    </source>
</evidence>
<keyword evidence="2" id="KW-1185">Reference proteome</keyword>
<dbReference type="PANTHER" id="PTHR28141">
    <property type="entry name" value="2',3'-CYCLIC-NUCLEOTIDE 3'-PHOSPHODIESTERASE"/>
    <property type="match status" value="1"/>
</dbReference>
<reference evidence="2" key="2">
    <citation type="submission" date="2013-12" db="EMBL/GenBank/DDBJ databases">
        <title>Evolution of pathogenesis and genome organization in the Tremellales.</title>
        <authorList>
            <person name="Cuomo C."/>
            <person name="Litvintseva A."/>
            <person name="Heitman J."/>
            <person name="Chen Y."/>
            <person name="Sun S."/>
            <person name="Springer D."/>
            <person name="Dromer F."/>
            <person name="Young S."/>
            <person name="Zeng Q."/>
            <person name="Chapman S."/>
            <person name="Gujja S."/>
            <person name="Saif S."/>
            <person name="Birren B."/>
        </authorList>
    </citation>
    <scope>NUCLEOTIDE SEQUENCE [LARGE SCALE GENOMIC DNA]</scope>
    <source>
        <strain evidence="2">CBS 10435</strain>
    </source>
</reference>
<reference evidence="1 2" key="1">
    <citation type="submission" date="2013-07" db="EMBL/GenBank/DDBJ databases">
        <title>The Genome Sequence of Kwoniella mangroviensis CBS10435.</title>
        <authorList>
            <consortium name="The Broad Institute Genome Sequencing Platform"/>
            <person name="Cuomo C."/>
            <person name="Litvintseva A."/>
            <person name="Chen Y."/>
            <person name="Heitman J."/>
            <person name="Sun S."/>
            <person name="Springer D."/>
            <person name="Dromer F."/>
            <person name="Young S.K."/>
            <person name="Zeng Q."/>
            <person name="Gargeya S."/>
            <person name="Fitzgerald M."/>
            <person name="Abouelleil A."/>
            <person name="Alvarado L."/>
            <person name="Berlin A.M."/>
            <person name="Chapman S.B."/>
            <person name="Dewar J."/>
            <person name="Goldberg J."/>
            <person name="Griggs A."/>
            <person name="Gujja S."/>
            <person name="Hansen M."/>
            <person name="Howarth C."/>
            <person name="Imamovic A."/>
            <person name="Larimer J."/>
            <person name="McCowan C."/>
            <person name="Murphy C."/>
            <person name="Pearson M."/>
            <person name="Priest M."/>
            <person name="Roberts A."/>
            <person name="Saif S."/>
            <person name="Shea T."/>
            <person name="Sykes S."/>
            <person name="Wortman J."/>
            <person name="Nusbaum C."/>
            <person name="Birren B."/>
        </authorList>
    </citation>
    <scope>NUCLEOTIDE SEQUENCE [LARGE SCALE GENOMIC DNA]</scope>
    <source>
        <strain evidence="1 2">CBS 10435</strain>
    </source>
</reference>
<dbReference type="GO" id="GO:0009187">
    <property type="term" value="P:cyclic nucleotide metabolic process"/>
    <property type="evidence" value="ECO:0007669"/>
    <property type="project" value="TreeGrafter"/>
</dbReference>
<dbReference type="Proteomes" id="UP000092583">
    <property type="component" value="Unassembled WGS sequence"/>
</dbReference>
<evidence type="ECO:0000313" key="1">
    <source>
        <dbReference type="EMBL" id="OCF58189.1"/>
    </source>
</evidence>
<dbReference type="Pfam" id="PF07823">
    <property type="entry name" value="CPDase"/>
    <property type="match status" value="1"/>
</dbReference>
<dbReference type="Gene3D" id="3.90.1140.10">
    <property type="entry name" value="Cyclic phosphodiesterase"/>
    <property type="match status" value="1"/>
</dbReference>
<protein>
    <recommendedName>
        <fullName evidence="3">2',3'-cyclic-nucleotide 3'-phosphodiesterase</fullName>
    </recommendedName>
</protein>
<sequence>MTDATKDPAAPPLAAYALWLVPTIPEQSEKFQSLITDLASLELPSPVFSPHITLIHPIPLSARLRDIHAGVKEAIKATSSKHSLEGFTVDLKPAQKGDKYYQSVLAPVNLPNEALSSLREAVEDIFALMNLPEYFPHLSLFYGGVSPKRRDEIAKIANEKTGELGKVEIGEIAIVSCVGTAEKWEVVGREKLS</sequence>
<dbReference type="OrthoDB" id="514292at2759"/>
<dbReference type="InterPro" id="IPR012386">
    <property type="entry name" value="Cyclic-nucl_3Pdiesterase"/>
</dbReference>
<accession>A0A1B9IRL9</accession>
<dbReference type="EMBL" id="KI669462">
    <property type="protein sequence ID" value="OCF58189.1"/>
    <property type="molecule type" value="Genomic_DNA"/>
</dbReference>
<dbReference type="GO" id="GO:0004113">
    <property type="term" value="F:2',3'-cyclic-nucleotide 3'-phosphodiesterase activity"/>
    <property type="evidence" value="ECO:0007669"/>
    <property type="project" value="TreeGrafter"/>
</dbReference>
<evidence type="ECO:0008006" key="3">
    <source>
        <dbReference type="Google" id="ProtNLM"/>
    </source>
</evidence>
<dbReference type="AlphaFoldDB" id="A0A1B9IRL9"/>